<dbReference type="GO" id="GO:0046872">
    <property type="term" value="F:metal ion binding"/>
    <property type="evidence" value="ECO:0007669"/>
    <property type="project" value="UniProtKB-KW"/>
</dbReference>
<keyword evidence="3" id="KW-0378">Hydrolase</keyword>
<dbReference type="PROSITE" id="PS01269">
    <property type="entry name" value="UPF0025"/>
    <property type="match status" value="1"/>
</dbReference>
<evidence type="ECO:0000259" key="5">
    <source>
        <dbReference type="Pfam" id="PF12850"/>
    </source>
</evidence>
<comment type="similarity">
    <text evidence="1 4">Belongs to the metallophosphoesterase superfamily. YfcE family.</text>
</comment>
<feature type="domain" description="Calcineurin-like phosphoesterase" evidence="5">
    <location>
        <begin position="1"/>
        <end position="150"/>
    </location>
</feature>
<dbReference type="Gene3D" id="3.60.21.10">
    <property type="match status" value="1"/>
</dbReference>
<evidence type="ECO:0000256" key="4">
    <source>
        <dbReference type="RuleBase" id="RU362039"/>
    </source>
</evidence>
<reference evidence="6 7" key="1">
    <citation type="submission" date="2017-09" db="EMBL/GenBank/DDBJ databases">
        <title>Depth-based differentiation of microbial function through sediment-hosted aquifers and enrichment of novel symbionts in the deep terrestrial subsurface.</title>
        <authorList>
            <person name="Probst A.J."/>
            <person name="Ladd B."/>
            <person name="Jarett J.K."/>
            <person name="Geller-Mcgrath D.E."/>
            <person name="Sieber C.M."/>
            <person name="Emerson J.B."/>
            <person name="Anantharaman K."/>
            <person name="Thomas B.C."/>
            <person name="Malmstrom R."/>
            <person name="Stieglmeier M."/>
            <person name="Klingl A."/>
            <person name="Woyke T."/>
            <person name="Ryan C.M."/>
            <person name="Banfield J.F."/>
        </authorList>
    </citation>
    <scope>NUCLEOTIDE SEQUENCE [LARGE SCALE GENOMIC DNA]</scope>
    <source>
        <strain evidence="6">CG07_land_8_20_14_0_80_42_15</strain>
    </source>
</reference>
<proteinExistence type="inferred from homology"/>
<organism evidence="6 7">
    <name type="scientific">Candidatus Aquitaenariimonas noxiae</name>
    <dbReference type="NCBI Taxonomy" id="1974741"/>
    <lineage>
        <taxon>Bacteria</taxon>
        <taxon>Pseudomonadati</taxon>
        <taxon>Candidatus Omnitrophota</taxon>
        <taxon>Candidatus Aquitaenariimonas</taxon>
    </lineage>
</organism>
<dbReference type="AlphaFoldDB" id="A0A2J0KRS8"/>
<sequence length="160" mass="17648">MRVGVISDTHMPKAADTLPEAIYKDFKGVDLILHAGDLTELSLLDELNKIAPTEAVSGNMDSWKVCNKLPTKKVVKALNFKIGLIHGWGAPDKITDVISKEFDDVDVIVFGHSHEPMNEKIGKILYFNPGSPTDKVFAPYNSYGILDIDKTVKGKIIKLN</sequence>
<dbReference type="InterPro" id="IPR000979">
    <property type="entry name" value="Phosphodiesterase_MJ0936/Vps29"/>
</dbReference>
<accession>A0A2J0KRS8</accession>
<dbReference type="SUPFAM" id="SSF56300">
    <property type="entry name" value="Metallo-dependent phosphatases"/>
    <property type="match status" value="1"/>
</dbReference>
<protein>
    <recommendedName>
        <fullName evidence="4">Phosphoesterase</fullName>
        <ecNumber evidence="4">3.1.4.-</ecNumber>
    </recommendedName>
</protein>
<evidence type="ECO:0000256" key="3">
    <source>
        <dbReference type="ARBA" id="ARBA00022801"/>
    </source>
</evidence>
<comment type="caution">
    <text evidence="6">The sequence shown here is derived from an EMBL/GenBank/DDBJ whole genome shotgun (WGS) entry which is preliminary data.</text>
</comment>
<dbReference type="EMBL" id="PEWV01000062">
    <property type="protein sequence ID" value="PIU41292.1"/>
    <property type="molecule type" value="Genomic_DNA"/>
</dbReference>
<evidence type="ECO:0000256" key="2">
    <source>
        <dbReference type="ARBA" id="ARBA00022723"/>
    </source>
</evidence>
<gene>
    <name evidence="6" type="ORF">COS99_06245</name>
</gene>
<dbReference type="Proteomes" id="UP000230052">
    <property type="component" value="Unassembled WGS sequence"/>
</dbReference>
<evidence type="ECO:0000256" key="1">
    <source>
        <dbReference type="ARBA" id="ARBA00008950"/>
    </source>
</evidence>
<dbReference type="PANTHER" id="PTHR11124">
    <property type="entry name" value="VACUOLAR SORTING PROTEIN VPS29"/>
    <property type="match status" value="1"/>
</dbReference>
<dbReference type="EC" id="3.1.4.-" evidence="4"/>
<dbReference type="InterPro" id="IPR024654">
    <property type="entry name" value="Calcineurin-like_PHP_lpxH"/>
</dbReference>
<dbReference type="GO" id="GO:0016787">
    <property type="term" value="F:hydrolase activity"/>
    <property type="evidence" value="ECO:0007669"/>
    <property type="project" value="UniProtKB-UniRule"/>
</dbReference>
<name>A0A2J0KRS8_9BACT</name>
<evidence type="ECO:0000313" key="7">
    <source>
        <dbReference type="Proteomes" id="UP000230052"/>
    </source>
</evidence>
<dbReference type="InterPro" id="IPR029052">
    <property type="entry name" value="Metallo-depent_PP-like"/>
</dbReference>
<keyword evidence="2 4" id="KW-0479">Metal-binding</keyword>
<dbReference type="Pfam" id="PF12850">
    <property type="entry name" value="Metallophos_2"/>
    <property type="match status" value="1"/>
</dbReference>
<dbReference type="InterPro" id="IPR020935">
    <property type="entry name" value="PdiEstase_YfcE_CS"/>
</dbReference>
<dbReference type="NCBIfam" id="TIGR00040">
    <property type="entry name" value="yfcE"/>
    <property type="match status" value="1"/>
</dbReference>
<comment type="cofactor">
    <cofactor evidence="4">
        <name>a divalent metal cation</name>
        <dbReference type="ChEBI" id="CHEBI:60240"/>
    </cofactor>
</comment>
<evidence type="ECO:0000313" key="6">
    <source>
        <dbReference type="EMBL" id="PIU41292.1"/>
    </source>
</evidence>